<dbReference type="EMBL" id="CP029353">
    <property type="protein sequence ID" value="AWK86127.1"/>
    <property type="molecule type" value="Genomic_DNA"/>
</dbReference>
<dbReference type="RefSeq" id="WP_109325886.1">
    <property type="nucleotide sequence ID" value="NZ_CP029353.1"/>
</dbReference>
<dbReference type="InterPro" id="IPR016181">
    <property type="entry name" value="Acyl_CoA_acyltransferase"/>
</dbReference>
<dbReference type="GO" id="GO:0016747">
    <property type="term" value="F:acyltransferase activity, transferring groups other than amino-acyl groups"/>
    <property type="evidence" value="ECO:0007669"/>
    <property type="project" value="InterPro"/>
</dbReference>
<dbReference type="Gene3D" id="3.40.630.30">
    <property type="match status" value="1"/>
</dbReference>
<keyword evidence="2" id="KW-0012">Acyltransferase</keyword>
<dbReference type="CDD" id="cd04301">
    <property type="entry name" value="NAT_SF"/>
    <property type="match status" value="1"/>
</dbReference>
<feature type="domain" description="N-acetyltransferase" evidence="3">
    <location>
        <begin position="5"/>
        <end position="152"/>
    </location>
</feature>
<name>A0A2S2CP78_9PROT</name>
<dbReference type="InterPro" id="IPR050832">
    <property type="entry name" value="Bact_Acetyltransf"/>
</dbReference>
<evidence type="ECO:0000313" key="5">
    <source>
        <dbReference type="Proteomes" id="UP000245629"/>
    </source>
</evidence>
<evidence type="ECO:0000259" key="3">
    <source>
        <dbReference type="PROSITE" id="PS51186"/>
    </source>
</evidence>
<keyword evidence="5" id="KW-1185">Reference proteome</keyword>
<sequence length="160" mass="16262">MSGAVTLQPAGPLEAGVIAALQRACFPDDPWDAASIATLAGPPGGFAVLALAGEQPVGFVLARVAAEDAEILAIGVLPEARGGGLGRRLVEAAMEGAGRLGATALFLEVAEDNDAARALYKTCGFYSVGRRPGYYRRADGRVAALVLRHAVTGPSLPAGH</sequence>
<dbReference type="PANTHER" id="PTHR43877">
    <property type="entry name" value="AMINOALKYLPHOSPHONATE N-ACETYLTRANSFERASE-RELATED-RELATED"/>
    <property type="match status" value="1"/>
</dbReference>
<proteinExistence type="predicted"/>
<dbReference type="SUPFAM" id="SSF55729">
    <property type="entry name" value="Acyl-CoA N-acyltransferases (Nat)"/>
    <property type="match status" value="1"/>
</dbReference>
<dbReference type="KEGG" id="azz:DEW08_07565"/>
<evidence type="ECO:0000313" key="4">
    <source>
        <dbReference type="EMBL" id="AWK86127.1"/>
    </source>
</evidence>
<gene>
    <name evidence="4" type="ORF">DEW08_07565</name>
</gene>
<protein>
    <submittedName>
        <fullName evidence="4">Alanine acetyltransferase</fullName>
    </submittedName>
</protein>
<keyword evidence="1 4" id="KW-0808">Transferase</keyword>
<evidence type="ECO:0000256" key="2">
    <source>
        <dbReference type="ARBA" id="ARBA00023315"/>
    </source>
</evidence>
<dbReference type="Proteomes" id="UP000245629">
    <property type="component" value="Chromosome 2"/>
</dbReference>
<dbReference type="PROSITE" id="PS51186">
    <property type="entry name" value="GNAT"/>
    <property type="match status" value="1"/>
</dbReference>
<organism evidence="4 5">
    <name type="scientific">Azospirillum thermophilum</name>
    <dbReference type="NCBI Taxonomy" id="2202148"/>
    <lineage>
        <taxon>Bacteria</taxon>
        <taxon>Pseudomonadati</taxon>
        <taxon>Pseudomonadota</taxon>
        <taxon>Alphaproteobacteria</taxon>
        <taxon>Rhodospirillales</taxon>
        <taxon>Azospirillaceae</taxon>
        <taxon>Azospirillum</taxon>
    </lineage>
</organism>
<dbReference type="AlphaFoldDB" id="A0A2S2CP78"/>
<accession>A0A2S2CP78</accession>
<reference evidence="5" key="1">
    <citation type="submission" date="2018-05" db="EMBL/GenBank/DDBJ databases">
        <title>Azospirillum thermophila sp. nov., a novel isolated from hot spring.</title>
        <authorList>
            <person name="Zhao Z."/>
        </authorList>
    </citation>
    <scope>NUCLEOTIDE SEQUENCE [LARGE SCALE GENOMIC DNA]</scope>
    <source>
        <strain evidence="5">CFH 70021</strain>
    </source>
</reference>
<dbReference type="Pfam" id="PF00583">
    <property type="entry name" value="Acetyltransf_1"/>
    <property type="match status" value="1"/>
</dbReference>
<dbReference type="OrthoDB" id="9804026at2"/>
<evidence type="ECO:0000256" key="1">
    <source>
        <dbReference type="ARBA" id="ARBA00022679"/>
    </source>
</evidence>
<dbReference type="InterPro" id="IPR000182">
    <property type="entry name" value="GNAT_dom"/>
</dbReference>